<evidence type="ECO:0000313" key="1">
    <source>
        <dbReference type="EMBL" id="RLZ06494.1"/>
    </source>
</evidence>
<reference evidence="1 2" key="1">
    <citation type="submission" date="2018-10" db="EMBL/GenBank/DDBJ databases">
        <authorList>
            <person name="Chen X."/>
        </authorList>
    </citation>
    <scope>NUCLEOTIDE SEQUENCE [LARGE SCALE GENOMIC DNA]</scope>
    <source>
        <strain evidence="1 2">YIM 102668</strain>
    </source>
</reference>
<sequence length="145" mass="17773">MSFEISINEFNRQFQLYQKGERYNLNLHQVDLNHFIVTFFNEKIEDLEINYSCKEKDNNYSQKVNYTSFNFFFDSVENLLDHQVNYLQGYFTTYDMYFISKPDYIEINYIKRELLFDIVDRLLNGMDCNYKSRLKTELLINMEFD</sequence>
<dbReference type="AlphaFoldDB" id="A0A3L9M573"/>
<organism evidence="1 2">
    <name type="scientific">Faecalibacter macacae</name>
    <dbReference type="NCBI Taxonomy" id="1859289"/>
    <lineage>
        <taxon>Bacteria</taxon>
        <taxon>Pseudomonadati</taxon>
        <taxon>Bacteroidota</taxon>
        <taxon>Flavobacteriia</taxon>
        <taxon>Flavobacteriales</taxon>
        <taxon>Weeksellaceae</taxon>
        <taxon>Faecalibacter</taxon>
    </lineage>
</organism>
<proteinExistence type="predicted"/>
<dbReference type="Proteomes" id="UP000275348">
    <property type="component" value="Unassembled WGS sequence"/>
</dbReference>
<protein>
    <submittedName>
        <fullName evidence="1">Uncharacterized protein</fullName>
    </submittedName>
</protein>
<evidence type="ECO:0000313" key="2">
    <source>
        <dbReference type="Proteomes" id="UP000275348"/>
    </source>
</evidence>
<keyword evidence="2" id="KW-1185">Reference proteome</keyword>
<comment type="caution">
    <text evidence="1">The sequence shown here is derived from an EMBL/GenBank/DDBJ whole genome shotgun (WGS) entry which is preliminary data.</text>
</comment>
<name>A0A3L9M573_9FLAO</name>
<gene>
    <name evidence="1" type="ORF">EAH69_13235</name>
</gene>
<dbReference type="OrthoDB" id="1443631at2"/>
<dbReference type="RefSeq" id="WP_121935692.1">
    <property type="nucleotide sequence ID" value="NZ_RDOJ01000026.1"/>
</dbReference>
<accession>A0A3L9M573</accession>
<dbReference type="EMBL" id="RDOJ01000026">
    <property type="protein sequence ID" value="RLZ06494.1"/>
    <property type="molecule type" value="Genomic_DNA"/>
</dbReference>